<protein>
    <submittedName>
        <fullName evidence="3">Uncharacterized protein</fullName>
    </submittedName>
</protein>
<dbReference type="GO" id="GO:0005879">
    <property type="term" value="C:axonemal microtubule"/>
    <property type="evidence" value="ECO:0007669"/>
    <property type="project" value="TreeGrafter"/>
</dbReference>
<dbReference type="GO" id="GO:0005814">
    <property type="term" value="C:centriole"/>
    <property type="evidence" value="ECO:0007669"/>
    <property type="project" value="TreeGrafter"/>
</dbReference>
<feature type="region of interest" description="Disordered" evidence="2">
    <location>
        <begin position="248"/>
        <end position="308"/>
    </location>
</feature>
<feature type="region of interest" description="Disordered" evidence="2">
    <location>
        <begin position="96"/>
        <end position="149"/>
    </location>
</feature>
<feature type="compositionally biased region" description="Basic and acidic residues" evidence="2">
    <location>
        <begin position="248"/>
        <end position="257"/>
    </location>
</feature>
<feature type="compositionally biased region" description="Basic and acidic residues" evidence="2">
    <location>
        <begin position="265"/>
        <end position="294"/>
    </location>
</feature>
<dbReference type="GO" id="GO:0036126">
    <property type="term" value="C:sperm flagellum"/>
    <property type="evidence" value="ECO:0007669"/>
    <property type="project" value="TreeGrafter"/>
</dbReference>
<dbReference type="EMBL" id="CATQJL010000326">
    <property type="protein sequence ID" value="CAJ0609739.1"/>
    <property type="molecule type" value="Genomic_DNA"/>
</dbReference>
<sequence length="749" mass="85154">MEYGARAPWNLYIETEVKLMAHQPQCVCQICTCGRHKCPHYRNASHLSFGDDNNMYFPTVASVSAHVPASVEGTSISNDAKSRHNASLAFKRRNQTSQIFQSETRSELASKNEAVKRQRSCAVNGSEPDDPKGSGKRKLSRDRKEAESKVALPKVNGAEDVTVKGEDSWYTKSSKVLANERDSKRNTTRLSQTSRMTVGSNAHREATVIGSTLEDGRLSNEKRVSNNKHLHLVRGYAGPSYVQYHDSTAKDGREEHIGYPTSKGKTRDEAHARGNRVQKEMKNDNKEQEDENKNLDIANGWSTTGKGQQEQIFVSKEVAYNRRHKDSELDDIHVAGYSRKQEPTLHTVGHHNAKHSKDSQLLKGDGSFTGKTVKQIEYVAVKGDRYEMKRPKDSEIFGSDVPVTGKTLNQQEYIAMKGERHKTKRPKDSGILEGDGLFTDKTIRQQERPKASQILENDGSFADKTLKQHEYITVKGERYDVRLPKDSGILQGGGSFACKTANQEEFVLVRGERYDMKRPKDSNILKYKDSLPSSSISHQDFAASKGERHKIVVPKDSDIFESCSPFVGKTINQEVYVFVKGERYDIRRPKDSQIFDEDRSLVDMTANPRDNSRDFCLRSTYQYEYPSFDRGRKRATSFESFDVKTDIRYKDSHQSATSSSAWNRHRVSTKSHFSHGSLDNIHTESFRPARSSYNMDFPRRVVEKCIAGELVESIRKNHKDTPHFHFEKCDHGHHYYCRKCEEANANRNA</sequence>
<evidence type="ECO:0000313" key="3">
    <source>
        <dbReference type="EMBL" id="CAJ0609739.1"/>
    </source>
</evidence>
<comment type="similarity">
    <text evidence="1">Belongs to the FAM154 family.</text>
</comment>
<dbReference type="PANTHER" id="PTHR31516">
    <property type="entry name" value="STABILIZER OF AXONEMAL MICROTUBULES 2"/>
    <property type="match status" value="1"/>
</dbReference>
<proteinExistence type="inferred from homology"/>
<dbReference type="GO" id="GO:0008017">
    <property type="term" value="F:microtubule binding"/>
    <property type="evidence" value="ECO:0007669"/>
    <property type="project" value="InterPro"/>
</dbReference>
<evidence type="ECO:0000313" key="4">
    <source>
        <dbReference type="Proteomes" id="UP001176961"/>
    </source>
</evidence>
<comment type="caution">
    <text evidence="3">The sequence shown here is derived from an EMBL/GenBank/DDBJ whole genome shotgun (WGS) entry which is preliminary data.</text>
</comment>
<evidence type="ECO:0000256" key="2">
    <source>
        <dbReference type="SAM" id="MobiDB-lite"/>
    </source>
</evidence>
<feature type="compositionally biased region" description="Basic and acidic residues" evidence="2">
    <location>
        <begin position="104"/>
        <end position="116"/>
    </location>
</feature>
<evidence type="ECO:0000256" key="1">
    <source>
        <dbReference type="ARBA" id="ARBA00008738"/>
    </source>
</evidence>
<dbReference type="Proteomes" id="UP001176961">
    <property type="component" value="Unassembled WGS sequence"/>
</dbReference>
<dbReference type="GO" id="GO:0036064">
    <property type="term" value="C:ciliary basal body"/>
    <property type="evidence" value="ECO:0007669"/>
    <property type="project" value="TreeGrafter"/>
</dbReference>
<gene>
    <name evidence="3" type="ORF">CYNAS_LOCUS21722</name>
</gene>
<dbReference type="PANTHER" id="PTHR31516:SF21">
    <property type="entry name" value="NLPC_P60 DOMAIN-CONTAINING PROTEIN"/>
    <property type="match status" value="1"/>
</dbReference>
<feature type="compositionally biased region" description="Polar residues" evidence="2">
    <location>
        <begin position="188"/>
        <end position="200"/>
    </location>
</feature>
<dbReference type="AlphaFoldDB" id="A0AA36ME00"/>
<dbReference type="InterPro" id="IPR033336">
    <property type="entry name" value="SAXO1/2"/>
</dbReference>
<feature type="region of interest" description="Disordered" evidence="2">
    <location>
        <begin position="179"/>
        <end position="201"/>
    </location>
</feature>
<reference evidence="3" key="1">
    <citation type="submission" date="2023-07" db="EMBL/GenBank/DDBJ databases">
        <authorList>
            <consortium name="CYATHOMIX"/>
        </authorList>
    </citation>
    <scope>NUCLEOTIDE SEQUENCE</scope>
    <source>
        <strain evidence="3">N/A</strain>
    </source>
</reference>
<keyword evidence="4" id="KW-1185">Reference proteome</keyword>
<accession>A0AA36ME00</accession>
<organism evidence="3 4">
    <name type="scientific">Cylicocyclus nassatus</name>
    <name type="common">Nematode worm</name>
    <dbReference type="NCBI Taxonomy" id="53992"/>
    <lineage>
        <taxon>Eukaryota</taxon>
        <taxon>Metazoa</taxon>
        <taxon>Ecdysozoa</taxon>
        <taxon>Nematoda</taxon>
        <taxon>Chromadorea</taxon>
        <taxon>Rhabditida</taxon>
        <taxon>Rhabditina</taxon>
        <taxon>Rhabditomorpha</taxon>
        <taxon>Strongyloidea</taxon>
        <taxon>Strongylidae</taxon>
        <taxon>Cylicocyclus</taxon>
    </lineage>
</organism>
<name>A0AA36ME00_CYLNA</name>